<evidence type="ECO:0000256" key="17">
    <source>
        <dbReference type="ARBA" id="ARBA00078564"/>
    </source>
</evidence>
<evidence type="ECO:0000313" key="19">
    <source>
        <dbReference type="EMBL" id="RZM82808.1"/>
    </source>
</evidence>
<evidence type="ECO:0000256" key="11">
    <source>
        <dbReference type="ARBA" id="ARBA00023098"/>
    </source>
</evidence>
<evidence type="ECO:0000256" key="8">
    <source>
        <dbReference type="ARBA" id="ARBA00022798"/>
    </source>
</evidence>
<dbReference type="GO" id="GO:0046467">
    <property type="term" value="P:membrane lipid biosynthetic process"/>
    <property type="evidence" value="ECO:0007669"/>
    <property type="project" value="UniProtKB-ARBA"/>
</dbReference>
<dbReference type="OrthoDB" id="9766299at2"/>
<comment type="subcellular location">
    <subcellularLocation>
        <location evidence="2">Membrane</location>
        <topology evidence="2">Multi-pass membrane protein</topology>
    </subcellularLocation>
</comment>
<dbReference type="GO" id="GO:0016758">
    <property type="term" value="F:hexosyltransferase activity"/>
    <property type="evidence" value="ECO:0007669"/>
    <property type="project" value="UniProtKB-ARBA"/>
</dbReference>
<keyword evidence="5" id="KW-0328">Glycosyltransferase</keyword>
<evidence type="ECO:0000256" key="5">
    <source>
        <dbReference type="ARBA" id="ARBA00022676"/>
    </source>
</evidence>
<dbReference type="PANTHER" id="PTHR43867:SF2">
    <property type="entry name" value="CELLULOSE SYNTHASE CATALYTIC SUBUNIT A [UDP-FORMING]"/>
    <property type="match status" value="1"/>
</dbReference>
<name>A0A4Q7EIC5_9CYAN</name>
<comment type="similarity">
    <text evidence="3">Belongs to the glycosyltransferase 2 family.</text>
</comment>
<reference evidence="19 20" key="1">
    <citation type="submission" date="2018-11" db="EMBL/GenBank/DDBJ databases">
        <title>Whole genome sequencing of an environmental sample.</title>
        <authorList>
            <person name="Sarangi A.N."/>
            <person name="Singh D."/>
            <person name="Tripathy S."/>
        </authorList>
    </citation>
    <scope>NUCLEOTIDE SEQUENCE [LARGE SCALE GENOMIC DNA]</scope>
    <source>
        <strain evidence="19 20">Lakshadweep</strain>
    </source>
</reference>
<keyword evidence="20" id="KW-1185">Reference proteome</keyword>
<dbReference type="InterPro" id="IPR050321">
    <property type="entry name" value="Glycosyltr_2/OpgH_subfam"/>
</dbReference>
<dbReference type="InterPro" id="IPR029044">
    <property type="entry name" value="Nucleotide-diphossugar_trans"/>
</dbReference>
<dbReference type="EMBL" id="QVFV01000001">
    <property type="protein sequence ID" value="RZM82808.1"/>
    <property type="molecule type" value="Genomic_DNA"/>
</dbReference>
<comment type="caution">
    <text evidence="19">The sequence shown here is derived from an EMBL/GenBank/DDBJ whole genome shotgun (WGS) entry which is preliminary data.</text>
</comment>
<dbReference type="SUPFAM" id="SSF53448">
    <property type="entry name" value="Nucleotide-diphospho-sugar transferases"/>
    <property type="match status" value="1"/>
</dbReference>
<dbReference type="GO" id="GO:0006071">
    <property type="term" value="P:glycerol metabolic process"/>
    <property type="evidence" value="ECO:0007669"/>
    <property type="project" value="UniProtKB-KW"/>
</dbReference>
<dbReference type="Gene3D" id="3.90.550.10">
    <property type="entry name" value="Spore Coat Polysaccharide Biosynthesis Protein SpsA, Chain A"/>
    <property type="match status" value="1"/>
</dbReference>
<evidence type="ECO:0000256" key="12">
    <source>
        <dbReference type="ARBA" id="ARBA00023136"/>
    </source>
</evidence>
<dbReference type="Pfam" id="PF13641">
    <property type="entry name" value="Glyco_tranf_2_3"/>
    <property type="match status" value="1"/>
</dbReference>
<dbReference type="AlphaFoldDB" id="A0A4Q7EIC5"/>
<evidence type="ECO:0000256" key="6">
    <source>
        <dbReference type="ARBA" id="ARBA00022679"/>
    </source>
</evidence>
<evidence type="ECO:0000256" key="18">
    <source>
        <dbReference type="SAM" id="Phobius"/>
    </source>
</evidence>
<keyword evidence="7 18" id="KW-0812">Transmembrane</keyword>
<comment type="catalytic activity">
    <reaction evidence="14">
        <text>a 1,2-diacyl-sn-glycerol + UDP-alpha-D-glucose = a 1,2-diacyl-3-O-(beta-D-glucopyranosyl)-sn-glycerol + UDP + H(+)</text>
        <dbReference type="Rhea" id="RHEA:17285"/>
        <dbReference type="ChEBI" id="CHEBI:15378"/>
        <dbReference type="ChEBI" id="CHEBI:17815"/>
        <dbReference type="ChEBI" id="CHEBI:58223"/>
        <dbReference type="ChEBI" id="CHEBI:58885"/>
        <dbReference type="ChEBI" id="CHEBI:75799"/>
        <dbReference type="EC" id="2.4.1.336"/>
    </reaction>
</comment>
<gene>
    <name evidence="19" type="ORF">DYY88_06245</name>
</gene>
<evidence type="ECO:0000256" key="1">
    <source>
        <dbReference type="ARBA" id="ARBA00001946"/>
    </source>
</evidence>
<evidence type="ECO:0000256" key="4">
    <source>
        <dbReference type="ARBA" id="ARBA00022516"/>
    </source>
</evidence>
<evidence type="ECO:0000313" key="20">
    <source>
        <dbReference type="Proteomes" id="UP000292459"/>
    </source>
</evidence>
<evidence type="ECO:0000256" key="3">
    <source>
        <dbReference type="ARBA" id="ARBA00006739"/>
    </source>
</evidence>
<keyword evidence="11" id="KW-0443">Lipid metabolism</keyword>
<feature type="transmembrane region" description="Helical" evidence="18">
    <location>
        <begin position="421"/>
        <end position="439"/>
    </location>
</feature>
<evidence type="ECO:0000256" key="9">
    <source>
        <dbReference type="ARBA" id="ARBA00022842"/>
    </source>
</evidence>
<keyword evidence="4" id="KW-0444">Lipid biosynthesis</keyword>
<keyword evidence="10 18" id="KW-1133">Transmembrane helix</keyword>
<evidence type="ECO:0000256" key="10">
    <source>
        <dbReference type="ARBA" id="ARBA00022989"/>
    </source>
</evidence>
<keyword evidence="8" id="KW-0319">Glycerol metabolism</keyword>
<keyword evidence="13" id="KW-0119">Carbohydrate metabolism</keyword>
<dbReference type="FunFam" id="3.90.550.10:FF:000164">
    <property type="entry name" value="Beta-(1-3)-glucosyl transferase"/>
    <property type="match status" value="1"/>
</dbReference>
<protein>
    <recommendedName>
        <fullName evidence="16">Beta-monoglucosyldiacylglycerol synthase</fullName>
        <ecNumber evidence="15">2.4.1.336</ecNumber>
    </recommendedName>
    <alternativeName>
        <fullName evidence="17">UDP-glucose:1,2-diacylglycerol 3-beta-D-glucosyltransferase</fullName>
    </alternativeName>
</protein>
<dbReference type="EC" id="2.4.1.336" evidence="15"/>
<evidence type="ECO:0000256" key="7">
    <source>
        <dbReference type="ARBA" id="ARBA00022692"/>
    </source>
</evidence>
<evidence type="ECO:0000256" key="15">
    <source>
        <dbReference type="ARBA" id="ARBA00066964"/>
    </source>
</evidence>
<proteinExistence type="inferred from homology"/>
<feature type="transmembrane region" description="Helical" evidence="18">
    <location>
        <begin position="382"/>
        <end position="401"/>
    </location>
</feature>
<feature type="transmembrane region" description="Helical" evidence="18">
    <location>
        <begin position="28"/>
        <end position="46"/>
    </location>
</feature>
<accession>A0A4Q7EIC5</accession>
<dbReference type="GO" id="GO:0005886">
    <property type="term" value="C:plasma membrane"/>
    <property type="evidence" value="ECO:0007669"/>
    <property type="project" value="TreeGrafter"/>
</dbReference>
<keyword evidence="9" id="KW-0460">Magnesium</keyword>
<keyword evidence="12 18" id="KW-0472">Membrane</keyword>
<evidence type="ECO:0000256" key="2">
    <source>
        <dbReference type="ARBA" id="ARBA00004141"/>
    </source>
</evidence>
<evidence type="ECO:0000256" key="14">
    <source>
        <dbReference type="ARBA" id="ARBA00053004"/>
    </source>
</evidence>
<evidence type="ECO:0000256" key="13">
    <source>
        <dbReference type="ARBA" id="ARBA00023277"/>
    </source>
</evidence>
<evidence type="ECO:0000256" key="16">
    <source>
        <dbReference type="ARBA" id="ARBA00068721"/>
    </source>
</evidence>
<comment type="cofactor">
    <cofactor evidence="1">
        <name>Mg(2+)</name>
        <dbReference type="ChEBI" id="CHEBI:18420"/>
    </cofactor>
</comment>
<dbReference type="Proteomes" id="UP000292459">
    <property type="component" value="Unassembled WGS sequence"/>
</dbReference>
<sequence>MLNGFKGNSVNLSPLAADDFHRYERRRLKAAIALVTVWAFTALLHLVVWGQWLVYGLVLVTGVHLVRVLRRVPQVTPEALPSWQDTPPSERTAAYLSQWPTVSILVAAKNEVQVIQRLVKSLTAIDYPATRFDIWLIDDNSTDGTGLLMDQLAQNQENLHVIHRDETATGGKSGALNQVWPTTPGSILLVFDADAQIPPDCLRRAVPLFQQEQVGAVQLRKAIANGTQNFWTRGQVAEMAFDAYCQLKRNALGGIGELRGNGQFVRRTALEQCGGWNEETITDDLDLTLKLHVNGWDVPLMMTPAVREEGVTQAIALWHQRNRWAEGGYQRYLDYWRLLTPRRLGWGKTLDLALFWMIQYGLPTAALPDLVLAIARQRPPMLVPLSSAAAIFATVGMAQGLRRSQSASLFSVLVQTVRGMIYMTHWLVVVATVTTRMAIRPKRLKWVKTQHGDVDDPTVIEASVSSQS</sequence>
<keyword evidence="6 19" id="KW-0808">Transferase</keyword>
<organism evidence="19 20">
    <name type="scientific">Leptolyngbya iicbica LK</name>
    <dbReference type="NCBI Taxonomy" id="2294035"/>
    <lineage>
        <taxon>Bacteria</taxon>
        <taxon>Bacillati</taxon>
        <taxon>Cyanobacteriota</taxon>
        <taxon>Cyanophyceae</taxon>
        <taxon>Leptolyngbyales</taxon>
        <taxon>Leptolyngbyaceae</taxon>
        <taxon>Leptolyngbya group</taxon>
        <taxon>Leptolyngbya</taxon>
        <taxon>Leptolyngbya iicbica</taxon>
    </lineage>
</organism>
<dbReference type="PANTHER" id="PTHR43867">
    <property type="entry name" value="CELLULOSE SYNTHASE CATALYTIC SUBUNIT A [UDP-FORMING]"/>
    <property type="match status" value="1"/>
</dbReference>
<dbReference type="CDD" id="cd06423">
    <property type="entry name" value="CESA_like"/>
    <property type="match status" value="1"/>
</dbReference>